<evidence type="ECO:0000313" key="2">
    <source>
        <dbReference type="Proteomes" id="UP000242814"/>
    </source>
</evidence>
<gene>
    <name evidence="1" type="ORF">ACO22_08048</name>
</gene>
<dbReference type="EMBL" id="LZYO01000874">
    <property type="protein sequence ID" value="ODH12655.1"/>
    <property type="molecule type" value="Genomic_DNA"/>
</dbReference>
<organism evidence="1 2">
    <name type="scientific">Paracoccidioides brasiliensis</name>
    <dbReference type="NCBI Taxonomy" id="121759"/>
    <lineage>
        <taxon>Eukaryota</taxon>
        <taxon>Fungi</taxon>
        <taxon>Dikarya</taxon>
        <taxon>Ascomycota</taxon>
        <taxon>Pezizomycotina</taxon>
        <taxon>Eurotiomycetes</taxon>
        <taxon>Eurotiomycetidae</taxon>
        <taxon>Onygenales</taxon>
        <taxon>Ajellomycetaceae</taxon>
        <taxon>Paracoccidioides</taxon>
    </lineage>
</organism>
<comment type="caution">
    <text evidence="1">The sequence shown here is derived from an EMBL/GenBank/DDBJ whole genome shotgun (WGS) entry which is preliminary data.</text>
</comment>
<proteinExistence type="predicted"/>
<dbReference type="Proteomes" id="UP000242814">
    <property type="component" value="Unassembled WGS sequence"/>
</dbReference>
<dbReference type="AlphaFoldDB" id="A0A1D2J2Y3"/>
<protein>
    <submittedName>
        <fullName evidence="1">Uncharacterized protein</fullName>
    </submittedName>
</protein>
<sequence>SSSSSTSADNLKSINIISIYLNLYDSMASELLATHEAEAQKSHAEGLAAVNMLN</sequence>
<reference evidence="1 2" key="1">
    <citation type="submission" date="2016-06" db="EMBL/GenBank/DDBJ databases">
        <authorList>
            <person name="Kjaerup R.B."/>
            <person name="Dalgaard T.S."/>
            <person name="Juul-Madsen H.R."/>
        </authorList>
    </citation>
    <scope>NUCLEOTIDE SEQUENCE [LARGE SCALE GENOMIC DNA]</scope>
    <source>
        <strain evidence="1 2">Pb300</strain>
    </source>
</reference>
<accession>A0A1D2J2Y3</accession>
<name>A0A1D2J2Y3_PARBR</name>
<feature type="non-terminal residue" evidence="1">
    <location>
        <position position="1"/>
    </location>
</feature>
<evidence type="ECO:0000313" key="1">
    <source>
        <dbReference type="EMBL" id="ODH12655.1"/>
    </source>
</evidence>